<evidence type="ECO:0000313" key="2">
    <source>
        <dbReference type="EMBL" id="CAL1591971.1"/>
    </source>
</evidence>
<keyword evidence="3" id="KW-1185">Reference proteome</keyword>
<feature type="region of interest" description="Disordered" evidence="1">
    <location>
        <begin position="71"/>
        <end position="92"/>
    </location>
</feature>
<accession>A0AAV2KUU3</accession>
<organism evidence="2 3">
    <name type="scientific">Knipowitschia caucasica</name>
    <name type="common">Caucasian dwarf goby</name>
    <name type="synonym">Pomatoschistus caucasicus</name>
    <dbReference type="NCBI Taxonomy" id="637954"/>
    <lineage>
        <taxon>Eukaryota</taxon>
        <taxon>Metazoa</taxon>
        <taxon>Chordata</taxon>
        <taxon>Craniata</taxon>
        <taxon>Vertebrata</taxon>
        <taxon>Euteleostomi</taxon>
        <taxon>Actinopterygii</taxon>
        <taxon>Neopterygii</taxon>
        <taxon>Teleostei</taxon>
        <taxon>Neoteleostei</taxon>
        <taxon>Acanthomorphata</taxon>
        <taxon>Gobiaria</taxon>
        <taxon>Gobiiformes</taxon>
        <taxon>Gobioidei</taxon>
        <taxon>Gobiidae</taxon>
        <taxon>Gobiinae</taxon>
        <taxon>Knipowitschia</taxon>
    </lineage>
</organism>
<dbReference type="AlphaFoldDB" id="A0AAV2KUU3"/>
<reference evidence="2 3" key="1">
    <citation type="submission" date="2024-04" db="EMBL/GenBank/DDBJ databases">
        <authorList>
            <person name="Waldvogel A.-M."/>
            <person name="Schoenle A."/>
        </authorList>
    </citation>
    <scope>NUCLEOTIDE SEQUENCE [LARGE SCALE GENOMIC DNA]</scope>
</reference>
<feature type="compositionally biased region" description="Basic and acidic residues" evidence="1">
    <location>
        <begin position="72"/>
        <end position="83"/>
    </location>
</feature>
<protein>
    <submittedName>
        <fullName evidence="2">Uncharacterized protein</fullName>
    </submittedName>
</protein>
<sequence>MQLCVSGQHTSHLPRRCRCRRRNQSPPALTASACSEINDPLWSGAHATLFTAHSAEANAAFLFIRTEACSDVSRRPPSEKDPPDSPSPDTTGYEKLLCLEEKCRPFFVFHSFCLNDPVVSGLGESGGSFSDGGLLDKSEHASVLMKRKAALASAE</sequence>
<evidence type="ECO:0000313" key="3">
    <source>
        <dbReference type="Proteomes" id="UP001497482"/>
    </source>
</evidence>
<proteinExistence type="predicted"/>
<name>A0AAV2KUU3_KNICA</name>
<evidence type="ECO:0000256" key="1">
    <source>
        <dbReference type="SAM" id="MobiDB-lite"/>
    </source>
</evidence>
<gene>
    <name evidence="2" type="ORF">KC01_LOCUS21295</name>
</gene>
<dbReference type="Proteomes" id="UP001497482">
    <property type="component" value="Chromosome 2"/>
</dbReference>
<dbReference type="EMBL" id="OZ035824">
    <property type="protein sequence ID" value="CAL1591971.1"/>
    <property type="molecule type" value="Genomic_DNA"/>
</dbReference>